<evidence type="ECO:0000256" key="5">
    <source>
        <dbReference type="ARBA" id="ARBA00022631"/>
    </source>
</evidence>
<comment type="similarity">
    <text evidence="3 7">Belongs to the transthyretin family. 5-hydroxyisourate hydrolase subfamily.</text>
</comment>
<gene>
    <name evidence="9" type="ORF">JCM9157_4282</name>
</gene>
<dbReference type="GO" id="GO:0033971">
    <property type="term" value="F:hydroxyisourate hydrolase activity"/>
    <property type="evidence" value="ECO:0007669"/>
    <property type="project" value="UniProtKB-EC"/>
</dbReference>
<dbReference type="InterPro" id="IPR023418">
    <property type="entry name" value="Thyroxine_BS"/>
</dbReference>
<dbReference type="AlphaFoldDB" id="W4QY39"/>
<dbReference type="GO" id="GO:0006144">
    <property type="term" value="P:purine nucleobase metabolic process"/>
    <property type="evidence" value="ECO:0007669"/>
    <property type="project" value="UniProtKB-KW"/>
</dbReference>
<comment type="function">
    <text evidence="2">Catalyzes the hydrolysis of 5-hydroxyisourate (HIU) to 2-oxo-4-hydroxy-4-carboxy-5-ureidoimidazoline (OHCU).</text>
</comment>
<dbReference type="OrthoDB" id="9792386at2"/>
<protein>
    <recommendedName>
        <fullName evidence="7">5-hydroxyisourate hydrolase</fullName>
        <shortName evidence="7">HIU hydrolase</shortName>
        <shortName evidence="7">HIUHase</shortName>
        <ecNumber evidence="7">3.5.2.17</ecNumber>
    </recommendedName>
</protein>
<evidence type="ECO:0000256" key="3">
    <source>
        <dbReference type="ARBA" id="ARBA00009850"/>
    </source>
</evidence>
<organism evidence="9 10">
    <name type="scientific">Halalkalibacter akibai (strain ATCC 43226 / DSM 21942 / CIP 109018 / JCM 9157 / 1139)</name>
    <name type="common">Bacillus akibai</name>
    <dbReference type="NCBI Taxonomy" id="1236973"/>
    <lineage>
        <taxon>Bacteria</taxon>
        <taxon>Bacillati</taxon>
        <taxon>Bacillota</taxon>
        <taxon>Bacilli</taxon>
        <taxon>Bacillales</taxon>
        <taxon>Bacillaceae</taxon>
        <taxon>Halalkalibacter</taxon>
    </lineage>
</organism>
<dbReference type="PROSITE" id="PS00768">
    <property type="entry name" value="TRANSTHYRETIN_1"/>
    <property type="match status" value="1"/>
</dbReference>
<dbReference type="EC" id="3.5.2.17" evidence="7"/>
<dbReference type="NCBIfam" id="TIGR02962">
    <property type="entry name" value="hdxy_isourate"/>
    <property type="match status" value="1"/>
</dbReference>
<dbReference type="EMBL" id="BAUV01000051">
    <property type="protein sequence ID" value="GAE37040.1"/>
    <property type="molecule type" value="Genomic_DNA"/>
</dbReference>
<keyword evidence="5 7" id="KW-0659">Purine metabolism</keyword>
<proteinExistence type="inferred from homology"/>
<reference evidence="9 10" key="1">
    <citation type="journal article" date="2014" name="Genome Announc.">
        <title>Draft Genome Sequences of Three Alkaliphilic Bacillus Strains, Bacillus wakoensis JCM 9140T, Bacillus akibai JCM 9157T, and Bacillus hemicellulosilyticus JCM 9152T.</title>
        <authorList>
            <person name="Yuki M."/>
            <person name="Oshima K."/>
            <person name="Suda W."/>
            <person name="Oshida Y."/>
            <person name="Kitamura K."/>
            <person name="Iida T."/>
            <person name="Hattori M."/>
            <person name="Ohkuma M."/>
        </authorList>
    </citation>
    <scope>NUCLEOTIDE SEQUENCE [LARGE SCALE GENOMIC DNA]</scope>
    <source>
        <strain evidence="9 10">JCM 9157</strain>
    </source>
</reference>
<dbReference type="PANTHER" id="PTHR10395">
    <property type="entry name" value="URICASE AND TRANSTHYRETIN-RELATED"/>
    <property type="match status" value="1"/>
</dbReference>
<dbReference type="CDD" id="cd05822">
    <property type="entry name" value="TLP_HIUase"/>
    <property type="match status" value="1"/>
</dbReference>
<dbReference type="Proteomes" id="UP000018896">
    <property type="component" value="Unassembled WGS sequence"/>
</dbReference>
<evidence type="ECO:0000313" key="9">
    <source>
        <dbReference type="EMBL" id="GAE37040.1"/>
    </source>
</evidence>
<evidence type="ECO:0000256" key="2">
    <source>
        <dbReference type="ARBA" id="ARBA00002704"/>
    </source>
</evidence>
<name>W4QY39_HALA3</name>
<comment type="catalytic activity">
    <reaction evidence="1 7">
        <text>5-hydroxyisourate + H2O = 5-hydroxy-2-oxo-4-ureido-2,5-dihydro-1H-imidazole-5-carboxylate + H(+)</text>
        <dbReference type="Rhea" id="RHEA:23736"/>
        <dbReference type="ChEBI" id="CHEBI:15377"/>
        <dbReference type="ChEBI" id="CHEBI:15378"/>
        <dbReference type="ChEBI" id="CHEBI:18072"/>
        <dbReference type="ChEBI" id="CHEBI:58639"/>
        <dbReference type="EC" id="3.5.2.17"/>
    </reaction>
</comment>
<keyword evidence="10" id="KW-1185">Reference proteome</keyword>
<dbReference type="SUPFAM" id="SSF49472">
    <property type="entry name" value="Transthyretin (synonym: prealbumin)"/>
    <property type="match status" value="1"/>
</dbReference>
<evidence type="ECO:0000259" key="8">
    <source>
        <dbReference type="Pfam" id="PF00576"/>
    </source>
</evidence>
<dbReference type="PANTHER" id="PTHR10395:SF7">
    <property type="entry name" value="5-HYDROXYISOURATE HYDROLASE"/>
    <property type="match status" value="1"/>
</dbReference>
<dbReference type="Pfam" id="PF00576">
    <property type="entry name" value="Transthyretin"/>
    <property type="match status" value="1"/>
</dbReference>
<evidence type="ECO:0000313" key="10">
    <source>
        <dbReference type="Proteomes" id="UP000018896"/>
    </source>
</evidence>
<feature type="domain" description="Transthyretin/hydroxyisourate hydrolase" evidence="8">
    <location>
        <begin position="5"/>
        <end position="116"/>
    </location>
</feature>
<dbReference type="InterPro" id="IPR036817">
    <property type="entry name" value="Transthyretin/HIU_hydrolase_sf"/>
</dbReference>
<dbReference type="eggNOG" id="COG2351">
    <property type="taxonomic scope" value="Bacteria"/>
</dbReference>
<comment type="subunit">
    <text evidence="4 7">Homotetramer.</text>
</comment>
<evidence type="ECO:0000256" key="7">
    <source>
        <dbReference type="RuleBase" id="RU361270"/>
    </source>
</evidence>
<evidence type="ECO:0000256" key="1">
    <source>
        <dbReference type="ARBA" id="ARBA00001043"/>
    </source>
</evidence>
<keyword evidence="6 7" id="KW-0378">Hydrolase</keyword>
<dbReference type="PROSITE" id="PS00769">
    <property type="entry name" value="TRANSTHYRETIN_2"/>
    <property type="match status" value="1"/>
</dbReference>
<dbReference type="Gene3D" id="2.60.40.180">
    <property type="entry name" value="Transthyretin/hydroxyisourate hydrolase domain"/>
    <property type="match status" value="1"/>
</dbReference>
<dbReference type="InterPro" id="IPR023419">
    <property type="entry name" value="Transthyretin_CS"/>
</dbReference>
<accession>W4QY39</accession>
<comment type="caution">
    <text evidence="9">The sequence shown here is derived from an EMBL/GenBank/DDBJ whole genome shotgun (WGS) entry which is preliminary data.</text>
</comment>
<dbReference type="InterPro" id="IPR023416">
    <property type="entry name" value="Transthyretin/HIU_hydrolase_d"/>
</dbReference>
<sequence>MSGRLSTHVLDISTGRPAENVVIELWKRTESKEMIKVLETKTNKDGRVDEPLLEGERMIVGSYQLLFHIGDYFNALEGESSPIFNQVPVQFEIANEAENYHIPLLIAPGGYSTYRGS</sequence>
<dbReference type="RefSeq" id="WP_035667398.1">
    <property type="nucleotide sequence ID" value="NZ_BAUV01000051.1"/>
</dbReference>
<evidence type="ECO:0000256" key="4">
    <source>
        <dbReference type="ARBA" id="ARBA00011881"/>
    </source>
</evidence>
<dbReference type="STRING" id="1236973.JCM9157_4282"/>
<evidence type="ECO:0000256" key="6">
    <source>
        <dbReference type="ARBA" id="ARBA00022801"/>
    </source>
</evidence>
<dbReference type="InterPro" id="IPR014306">
    <property type="entry name" value="Hydroxyisourate_hydrolase"/>
</dbReference>